<evidence type="ECO:0000313" key="2">
    <source>
        <dbReference type="EMBL" id="SDM65634.1"/>
    </source>
</evidence>
<evidence type="ECO:0000313" key="3">
    <source>
        <dbReference type="Proteomes" id="UP000199759"/>
    </source>
</evidence>
<gene>
    <name evidence="2" type="ORF">SAMN04488568_11735</name>
</gene>
<dbReference type="Pfam" id="PF04127">
    <property type="entry name" value="DFP"/>
    <property type="match status" value="1"/>
</dbReference>
<organism evidence="2 3">
    <name type="scientific">Maricaulis salignorans</name>
    <dbReference type="NCBI Taxonomy" id="144026"/>
    <lineage>
        <taxon>Bacteria</taxon>
        <taxon>Pseudomonadati</taxon>
        <taxon>Pseudomonadota</taxon>
        <taxon>Alphaproteobacteria</taxon>
        <taxon>Maricaulales</taxon>
        <taxon>Maricaulaceae</taxon>
        <taxon>Maricaulis</taxon>
    </lineage>
</organism>
<reference evidence="2 3" key="1">
    <citation type="submission" date="2016-10" db="EMBL/GenBank/DDBJ databases">
        <authorList>
            <person name="de Groot N.N."/>
        </authorList>
    </citation>
    <scope>NUCLEOTIDE SEQUENCE [LARGE SCALE GENOMIC DNA]</scope>
    <source>
        <strain evidence="2 3">DSM 16077</strain>
    </source>
</reference>
<keyword evidence="3" id="KW-1185">Reference proteome</keyword>
<dbReference type="EMBL" id="FNHG01000017">
    <property type="protein sequence ID" value="SDM65634.1"/>
    <property type="molecule type" value="Genomic_DNA"/>
</dbReference>
<dbReference type="STRING" id="144026.SAMN04488568_11735"/>
<feature type="domain" description="DNA/pantothenate metabolism flavoprotein C-terminal" evidence="1">
    <location>
        <begin position="5"/>
        <end position="213"/>
    </location>
</feature>
<dbReference type="AlphaFoldDB" id="A0A1G9V0A0"/>
<evidence type="ECO:0000259" key="1">
    <source>
        <dbReference type="Pfam" id="PF04127"/>
    </source>
</evidence>
<protein>
    <submittedName>
        <fullName evidence="2">DNA / pantothenate metabolism flavoprotein</fullName>
    </submittedName>
</protein>
<dbReference type="Proteomes" id="UP000199759">
    <property type="component" value="Unassembled WGS sequence"/>
</dbReference>
<sequence length="215" mass="22244">MAEPLAGRHVLITAGPTREPIDPVRYISNHSSGQQGYAIAAACAALGARVTLVSGPTALPDPDGMTVVRVETALDMLAAVEAAMPADVFIAVAAVADWRPAAPSDTKIKADKSSFATLPLIENPDILKTISHLVSGRPGLVVGFAAETHDVEALATAKRVRKGCDWIVANDVSGDVMGGAENAVTLVTEAGSEHWPRAPKGEIAARLASRIAEAL</sequence>
<dbReference type="Gene3D" id="3.40.50.10300">
    <property type="entry name" value="CoaB-like"/>
    <property type="match status" value="1"/>
</dbReference>
<dbReference type="InterPro" id="IPR007085">
    <property type="entry name" value="DNA/pantothenate-metab_flavo_C"/>
</dbReference>
<dbReference type="GO" id="GO:0003824">
    <property type="term" value="F:catalytic activity"/>
    <property type="evidence" value="ECO:0007669"/>
    <property type="project" value="UniProtKB-ARBA"/>
</dbReference>
<proteinExistence type="predicted"/>
<dbReference type="InterPro" id="IPR035929">
    <property type="entry name" value="CoaB-like_sf"/>
</dbReference>
<accession>A0A1G9V0A0</accession>
<name>A0A1G9V0A0_9PROT</name>
<dbReference type="SUPFAM" id="SSF102645">
    <property type="entry name" value="CoaB-like"/>
    <property type="match status" value="1"/>
</dbReference>
<dbReference type="GO" id="GO:0015937">
    <property type="term" value="P:coenzyme A biosynthetic process"/>
    <property type="evidence" value="ECO:0007669"/>
    <property type="project" value="UniProtKB-ARBA"/>
</dbReference>